<feature type="domain" description="GIY-YIG" evidence="3">
    <location>
        <begin position="1"/>
        <end position="76"/>
    </location>
</feature>
<dbReference type="SUPFAM" id="SSF82771">
    <property type="entry name" value="GIY-YIG endonuclease"/>
    <property type="match status" value="1"/>
</dbReference>
<dbReference type="InterPro" id="IPR050190">
    <property type="entry name" value="UPF0213_domain"/>
</dbReference>
<dbReference type="EMBL" id="JALMLT010000004">
    <property type="protein sequence ID" value="MDT8760052.1"/>
    <property type="molecule type" value="Genomic_DNA"/>
</dbReference>
<dbReference type="InterPro" id="IPR035901">
    <property type="entry name" value="GIY-YIG_endonuc_sf"/>
</dbReference>
<dbReference type="PROSITE" id="PS50164">
    <property type="entry name" value="GIY_YIG"/>
    <property type="match status" value="1"/>
</dbReference>
<sequence length="76" mass="8683">MGFWVYILRCRDGAYYAGHTEDVEARVAQHQSGAIKGFTSSRLPVTLVWCGELPRARRRSQWSTESKGGAARRRKR</sequence>
<feature type="region of interest" description="Disordered" evidence="2">
    <location>
        <begin position="56"/>
        <end position="76"/>
    </location>
</feature>
<evidence type="ECO:0000256" key="2">
    <source>
        <dbReference type="SAM" id="MobiDB-lite"/>
    </source>
</evidence>
<accession>A0ABU3N8C3</accession>
<dbReference type="Gene3D" id="3.40.1440.10">
    <property type="entry name" value="GIY-YIG endonuclease"/>
    <property type="match status" value="1"/>
</dbReference>
<organism evidence="4">
    <name type="scientific">Sphingomonas psychrotolerans</name>
    <dbReference type="NCBI Taxonomy" id="1327635"/>
    <lineage>
        <taxon>Bacteria</taxon>
        <taxon>Pseudomonadati</taxon>
        <taxon>Pseudomonadota</taxon>
        <taxon>Alphaproteobacteria</taxon>
        <taxon>Sphingomonadales</taxon>
        <taxon>Sphingomonadaceae</taxon>
        <taxon>Sphingomonas</taxon>
    </lineage>
</organism>
<evidence type="ECO:0000256" key="1">
    <source>
        <dbReference type="ARBA" id="ARBA00007435"/>
    </source>
</evidence>
<evidence type="ECO:0000313" key="4">
    <source>
        <dbReference type="EMBL" id="MDT8760052.1"/>
    </source>
</evidence>
<proteinExistence type="inferred from homology"/>
<comment type="similarity">
    <text evidence="1">Belongs to the UPF0213 family.</text>
</comment>
<reference evidence="4" key="1">
    <citation type="submission" date="2022-04" db="EMBL/GenBank/DDBJ databases">
        <title>Tomato heritable bacteria conferring resistance against bacterial wilt.</title>
        <authorList>
            <person name="Yin J."/>
        </authorList>
    </citation>
    <scope>NUCLEOTIDE SEQUENCE</scope>
    <source>
        <strain evidence="4">Cra20</strain>
    </source>
</reference>
<dbReference type="Pfam" id="PF01541">
    <property type="entry name" value="GIY-YIG"/>
    <property type="match status" value="1"/>
</dbReference>
<dbReference type="PANTHER" id="PTHR34477">
    <property type="entry name" value="UPF0213 PROTEIN YHBQ"/>
    <property type="match status" value="1"/>
</dbReference>
<protein>
    <submittedName>
        <fullName evidence="4">GIY-YIG nuclease family protein</fullName>
    </submittedName>
</protein>
<gene>
    <name evidence="4" type="ORF">MZO42_15220</name>
</gene>
<dbReference type="InterPro" id="IPR000305">
    <property type="entry name" value="GIY-YIG_endonuc"/>
</dbReference>
<dbReference type="CDD" id="cd10456">
    <property type="entry name" value="GIY-YIG_UPF0213"/>
    <property type="match status" value="1"/>
</dbReference>
<name>A0ABU3N8C3_9SPHN</name>
<dbReference type="PANTHER" id="PTHR34477:SF1">
    <property type="entry name" value="UPF0213 PROTEIN YHBQ"/>
    <property type="match status" value="1"/>
</dbReference>
<comment type="caution">
    <text evidence="4">The sequence shown here is derived from an EMBL/GenBank/DDBJ whole genome shotgun (WGS) entry which is preliminary data.</text>
</comment>
<evidence type="ECO:0000259" key="3">
    <source>
        <dbReference type="PROSITE" id="PS50164"/>
    </source>
</evidence>